<sequence length="127" mass="15020">MTVFFKFKDLEGNFILLKNIKSVRLTLRNKGDDIKNIYSIGWKNILENSGDKYIVIKISGILDYSFADQLLRQYSFANSIVESELIFYDKEKILIKCIIELYERYYEVNKFDNFNVTLISTSKVIYI</sequence>
<reference evidence="1" key="1">
    <citation type="journal article" date="2022" name="Microorganisms">
        <title>Assembly and Comparison of Ca. Neoehrlichia mikurensis Genomes.</title>
        <authorList>
            <person name="Azagi T."/>
            <person name="Dirks R.P."/>
            <person name="Yebra-Pimentel E.S."/>
            <person name="Schaap P.J."/>
            <person name="Koehorst J.J."/>
            <person name="Esser H.J."/>
            <person name="Sprong H."/>
        </authorList>
    </citation>
    <scope>NUCLEOTIDE SEQUENCE</scope>
    <source>
        <strain evidence="2">18-2804</strain>
        <strain evidence="1">18-2837</strain>
    </source>
</reference>
<organism evidence="1 3">
    <name type="scientific">Neoehrlichia mikurensis</name>
    <dbReference type="NCBI Taxonomy" id="89586"/>
    <lineage>
        <taxon>Bacteria</taxon>
        <taxon>Pseudomonadati</taxon>
        <taxon>Pseudomonadota</taxon>
        <taxon>Alphaproteobacteria</taxon>
        <taxon>Rickettsiales</taxon>
        <taxon>Anaplasmataceae</taxon>
        <taxon>Candidatus Neoehrlichia</taxon>
    </lineage>
</organism>
<gene>
    <name evidence="2" type="ORF">LUA81_04475</name>
    <name evidence="1" type="ORF">LUA82_04525</name>
</gene>
<name>A0A9Q9BZP4_9RICK</name>
<evidence type="ECO:0000313" key="1">
    <source>
        <dbReference type="EMBL" id="UTO55410.1"/>
    </source>
</evidence>
<dbReference type="RefSeq" id="WP_218194053.1">
    <property type="nucleotide sequence ID" value="NZ_CP054597.1"/>
</dbReference>
<dbReference type="Proteomes" id="UP001059985">
    <property type="component" value="Chromosome"/>
</dbReference>
<evidence type="ECO:0000313" key="4">
    <source>
        <dbReference type="Proteomes" id="UP001059985"/>
    </source>
</evidence>
<evidence type="ECO:0000313" key="2">
    <source>
        <dbReference type="EMBL" id="UTO56329.1"/>
    </source>
</evidence>
<dbReference type="InterPro" id="IPR011855">
    <property type="entry name" value="Phgtail_TP901_1"/>
</dbReference>
<dbReference type="AlphaFoldDB" id="A0A9Q9BZP4"/>
<protein>
    <submittedName>
        <fullName evidence="1">Phage tail protein</fullName>
    </submittedName>
</protein>
<dbReference type="Pfam" id="PF06199">
    <property type="entry name" value="Phage_tail_2"/>
    <property type="match status" value="1"/>
</dbReference>
<proteinExistence type="predicted"/>
<accession>A0A9Q9BZP4</accession>
<keyword evidence="4" id="KW-1185">Reference proteome</keyword>
<dbReference type="Proteomes" id="UP001059822">
    <property type="component" value="Chromosome"/>
</dbReference>
<evidence type="ECO:0000313" key="3">
    <source>
        <dbReference type="Proteomes" id="UP001059822"/>
    </source>
</evidence>
<dbReference type="EMBL" id="CP089285">
    <property type="protein sequence ID" value="UTO56329.1"/>
    <property type="molecule type" value="Genomic_DNA"/>
</dbReference>
<dbReference type="EMBL" id="CP089286">
    <property type="protein sequence ID" value="UTO55410.1"/>
    <property type="molecule type" value="Genomic_DNA"/>
</dbReference>